<gene>
    <name evidence="2" type="ORF">ACIBP4_20665</name>
</gene>
<dbReference type="Proteomes" id="UP001612812">
    <property type="component" value="Unassembled WGS sequence"/>
</dbReference>
<feature type="region of interest" description="Disordered" evidence="1">
    <location>
        <begin position="1"/>
        <end position="60"/>
    </location>
</feature>
<organism evidence="2 3">
    <name type="scientific">Micromonospora maritima</name>
    <dbReference type="NCBI Taxonomy" id="986711"/>
    <lineage>
        <taxon>Bacteria</taxon>
        <taxon>Bacillati</taxon>
        <taxon>Actinomycetota</taxon>
        <taxon>Actinomycetes</taxon>
        <taxon>Micromonosporales</taxon>
        <taxon>Micromonosporaceae</taxon>
        <taxon>Micromonospora</taxon>
    </lineage>
</organism>
<sequence>MSADATPRAADRAESSTPDAQPTVPPPRSAPPVESAVSAGSASVEETEPVAEEPVSGLTERERRILAFETRWWKHAGAKEQAIRDTFGLSATRYYQLLNGLLDHPAALAAEPVLIGRLRRLRSSRARNRRR</sequence>
<dbReference type="EMBL" id="JBITLE010000008">
    <property type="protein sequence ID" value="MFI7264702.1"/>
    <property type="molecule type" value="Genomic_DNA"/>
</dbReference>
<comment type="caution">
    <text evidence="2">The sequence shown here is derived from an EMBL/GenBank/DDBJ whole genome shotgun (WGS) entry which is preliminary data.</text>
</comment>
<evidence type="ECO:0000313" key="2">
    <source>
        <dbReference type="EMBL" id="MFI7264702.1"/>
    </source>
</evidence>
<feature type="compositionally biased region" description="Low complexity" evidence="1">
    <location>
        <begin position="31"/>
        <end position="44"/>
    </location>
</feature>
<accession>A0ABW7ZR63</accession>
<reference evidence="2 3" key="1">
    <citation type="submission" date="2024-10" db="EMBL/GenBank/DDBJ databases">
        <title>The Natural Products Discovery Center: Release of the First 8490 Sequenced Strains for Exploring Actinobacteria Biosynthetic Diversity.</title>
        <authorList>
            <person name="Kalkreuter E."/>
            <person name="Kautsar S.A."/>
            <person name="Yang D."/>
            <person name="Bader C.D."/>
            <person name="Teijaro C.N."/>
            <person name="Fluegel L."/>
            <person name="Davis C.M."/>
            <person name="Simpson J.R."/>
            <person name="Lauterbach L."/>
            <person name="Steele A.D."/>
            <person name="Gui C."/>
            <person name="Meng S."/>
            <person name="Li G."/>
            <person name="Viehrig K."/>
            <person name="Ye F."/>
            <person name="Su P."/>
            <person name="Kiefer A.F."/>
            <person name="Nichols A."/>
            <person name="Cepeda A.J."/>
            <person name="Yan W."/>
            <person name="Fan B."/>
            <person name="Jiang Y."/>
            <person name="Adhikari A."/>
            <person name="Zheng C.-J."/>
            <person name="Schuster L."/>
            <person name="Cowan T.M."/>
            <person name="Smanski M.J."/>
            <person name="Chevrette M.G."/>
            <person name="De Carvalho L.P.S."/>
            <person name="Shen B."/>
        </authorList>
    </citation>
    <scope>NUCLEOTIDE SEQUENCE [LARGE SCALE GENOMIC DNA]</scope>
    <source>
        <strain evidence="2 3">NPDC049845</strain>
    </source>
</reference>
<name>A0ABW7ZR63_9ACTN</name>
<protein>
    <submittedName>
        <fullName evidence="2">DUF3263 domain-containing protein</fullName>
    </submittedName>
</protein>
<dbReference type="Pfam" id="PF11662">
    <property type="entry name" value="DUF3263"/>
    <property type="match status" value="1"/>
</dbReference>
<evidence type="ECO:0000313" key="3">
    <source>
        <dbReference type="Proteomes" id="UP001612812"/>
    </source>
</evidence>
<dbReference type="RefSeq" id="WP_396770352.1">
    <property type="nucleotide sequence ID" value="NZ_JBITLA010000009.1"/>
</dbReference>
<dbReference type="InterPro" id="IPR021678">
    <property type="entry name" value="DUF3263"/>
</dbReference>
<evidence type="ECO:0000256" key="1">
    <source>
        <dbReference type="SAM" id="MobiDB-lite"/>
    </source>
</evidence>
<keyword evidence="3" id="KW-1185">Reference proteome</keyword>
<proteinExistence type="predicted"/>